<name>A0A699JGT2_TANCI</name>
<dbReference type="EMBL" id="BKCJ010410747">
    <property type="protein sequence ID" value="GFA36034.1"/>
    <property type="molecule type" value="Genomic_DNA"/>
</dbReference>
<evidence type="ECO:0000313" key="1">
    <source>
        <dbReference type="EMBL" id="GFA36034.1"/>
    </source>
</evidence>
<accession>A0A699JGT2</accession>
<dbReference type="AlphaFoldDB" id="A0A699JGT2"/>
<protein>
    <submittedName>
        <fullName evidence="1">Uncharacterized protein</fullName>
    </submittedName>
</protein>
<gene>
    <name evidence="1" type="ORF">Tci_608006</name>
</gene>
<organism evidence="1">
    <name type="scientific">Tanacetum cinerariifolium</name>
    <name type="common">Dalmatian daisy</name>
    <name type="synonym">Chrysanthemum cinerariifolium</name>
    <dbReference type="NCBI Taxonomy" id="118510"/>
    <lineage>
        <taxon>Eukaryota</taxon>
        <taxon>Viridiplantae</taxon>
        <taxon>Streptophyta</taxon>
        <taxon>Embryophyta</taxon>
        <taxon>Tracheophyta</taxon>
        <taxon>Spermatophyta</taxon>
        <taxon>Magnoliopsida</taxon>
        <taxon>eudicotyledons</taxon>
        <taxon>Gunneridae</taxon>
        <taxon>Pentapetalae</taxon>
        <taxon>asterids</taxon>
        <taxon>campanulids</taxon>
        <taxon>Asterales</taxon>
        <taxon>Asteraceae</taxon>
        <taxon>Asteroideae</taxon>
        <taxon>Anthemideae</taxon>
        <taxon>Anthemidinae</taxon>
        <taxon>Tanacetum</taxon>
    </lineage>
</organism>
<proteinExistence type="predicted"/>
<feature type="non-terminal residue" evidence="1">
    <location>
        <position position="1"/>
    </location>
</feature>
<reference evidence="1" key="1">
    <citation type="journal article" date="2019" name="Sci. Rep.">
        <title>Draft genome of Tanacetum cinerariifolium, the natural source of mosquito coil.</title>
        <authorList>
            <person name="Yamashiro T."/>
            <person name="Shiraishi A."/>
            <person name="Satake H."/>
            <person name="Nakayama K."/>
        </authorList>
    </citation>
    <scope>NUCLEOTIDE SEQUENCE</scope>
</reference>
<comment type="caution">
    <text evidence="1">The sequence shown here is derived from an EMBL/GenBank/DDBJ whole genome shotgun (WGS) entry which is preliminary data.</text>
</comment>
<sequence>PGVAEGPATQKIITYNAAYHADDLDAYYFDCDGFSTAKAVLMANLSSYGSVVLSEDLTLKPLILIC</sequence>